<keyword evidence="1" id="KW-0472">Membrane</keyword>
<dbReference type="Proteomes" id="UP000464620">
    <property type="component" value="Chromosome B09"/>
</dbReference>
<gene>
    <name evidence="2" type="ORF">DS421_19g659060</name>
</gene>
<accession>A0A6B9VDH5</accession>
<name>A0A6B9VDH5_ARAHY</name>
<dbReference type="AlphaFoldDB" id="A0A6B9VDH5"/>
<keyword evidence="1" id="KW-1133">Transmembrane helix</keyword>
<evidence type="ECO:0000313" key="3">
    <source>
        <dbReference type="Proteomes" id="UP000464620"/>
    </source>
</evidence>
<feature type="transmembrane region" description="Helical" evidence="1">
    <location>
        <begin position="33"/>
        <end position="53"/>
    </location>
</feature>
<sequence>MSRAEATCVTTGGEIRAVAAVDAAGIALPPPEFLVAAILVSLPYFWFLLVLPIQYYSKTVIETIVFNEVAVISYVVAAGEAVVVAGTITGASAV</sequence>
<feature type="transmembrane region" description="Helical" evidence="1">
    <location>
        <begin position="65"/>
        <end position="88"/>
    </location>
</feature>
<organism evidence="2 3">
    <name type="scientific">Arachis hypogaea</name>
    <name type="common">Peanut</name>
    <dbReference type="NCBI Taxonomy" id="3818"/>
    <lineage>
        <taxon>Eukaryota</taxon>
        <taxon>Viridiplantae</taxon>
        <taxon>Streptophyta</taxon>
        <taxon>Embryophyta</taxon>
        <taxon>Tracheophyta</taxon>
        <taxon>Spermatophyta</taxon>
        <taxon>Magnoliopsida</taxon>
        <taxon>eudicotyledons</taxon>
        <taxon>Gunneridae</taxon>
        <taxon>Pentapetalae</taxon>
        <taxon>rosids</taxon>
        <taxon>fabids</taxon>
        <taxon>Fabales</taxon>
        <taxon>Fabaceae</taxon>
        <taxon>Papilionoideae</taxon>
        <taxon>50 kb inversion clade</taxon>
        <taxon>dalbergioids sensu lato</taxon>
        <taxon>Dalbergieae</taxon>
        <taxon>Pterocarpus clade</taxon>
        <taxon>Arachis</taxon>
    </lineage>
</organism>
<protein>
    <submittedName>
        <fullName evidence="2">Uncharacterized protein</fullName>
    </submittedName>
</protein>
<evidence type="ECO:0000256" key="1">
    <source>
        <dbReference type="SAM" id="Phobius"/>
    </source>
</evidence>
<proteinExistence type="predicted"/>
<evidence type="ECO:0000313" key="2">
    <source>
        <dbReference type="EMBL" id="QHN78168.1"/>
    </source>
</evidence>
<reference evidence="2 3" key="1">
    <citation type="submission" date="2020-01" db="EMBL/GenBank/DDBJ databases">
        <title>Genome sequence of Arachis hypogaea, cultivar Shitouqi.</title>
        <authorList>
            <person name="Zhuang W."/>
            <person name="Chen H."/>
            <person name="Varshney R."/>
            <person name="Wang D."/>
            <person name="Ming R."/>
        </authorList>
    </citation>
    <scope>NUCLEOTIDE SEQUENCE [LARGE SCALE GENOMIC DNA]</scope>
    <source>
        <tissue evidence="2">Young leaf</tissue>
    </source>
</reference>
<keyword evidence="1" id="KW-0812">Transmembrane</keyword>
<dbReference type="EMBL" id="CP031001">
    <property type="protein sequence ID" value="QHN78168.1"/>
    <property type="molecule type" value="Genomic_DNA"/>
</dbReference>